<name>B8FMB8_DESAL</name>
<gene>
    <name evidence="1" type="ordered locus">Dalk_4276</name>
</gene>
<dbReference type="EMBL" id="CP001322">
    <property type="protein sequence ID" value="ACL05956.1"/>
    <property type="molecule type" value="Genomic_DNA"/>
</dbReference>
<dbReference type="KEGG" id="dal:Dalk_4276"/>
<reference evidence="1 2" key="1">
    <citation type="journal article" date="2012" name="Environ. Microbiol.">
        <title>The genome sequence of Desulfatibacillum alkenivorans AK-01: a blueprint for anaerobic alkane oxidation.</title>
        <authorList>
            <person name="Callaghan A.V."/>
            <person name="Morris B.E."/>
            <person name="Pereira I.A."/>
            <person name="McInerney M.J."/>
            <person name="Austin R.N."/>
            <person name="Groves J.T."/>
            <person name="Kukor J.J."/>
            <person name="Suflita J.M."/>
            <person name="Young L.Y."/>
            <person name="Zylstra G.J."/>
            <person name="Wawrik B."/>
        </authorList>
    </citation>
    <scope>NUCLEOTIDE SEQUENCE [LARGE SCALE GENOMIC DNA]</scope>
    <source>
        <strain evidence="1 2">AK-01</strain>
    </source>
</reference>
<proteinExistence type="predicted"/>
<dbReference type="eggNOG" id="ENOG5032SCC">
    <property type="taxonomic scope" value="Bacteria"/>
</dbReference>
<dbReference type="AlphaFoldDB" id="B8FMB8"/>
<dbReference type="RefSeq" id="WP_015949003.1">
    <property type="nucleotide sequence ID" value="NC_011768.1"/>
</dbReference>
<keyword evidence="2" id="KW-1185">Reference proteome</keyword>
<evidence type="ECO:0000313" key="1">
    <source>
        <dbReference type="EMBL" id="ACL05956.1"/>
    </source>
</evidence>
<organism evidence="1 2">
    <name type="scientific">Desulfatibacillum aliphaticivorans</name>
    <dbReference type="NCBI Taxonomy" id="218208"/>
    <lineage>
        <taxon>Bacteria</taxon>
        <taxon>Pseudomonadati</taxon>
        <taxon>Thermodesulfobacteriota</taxon>
        <taxon>Desulfobacteria</taxon>
        <taxon>Desulfobacterales</taxon>
        <taxon>Desulfatibacillaceae</taxon>
        <taxon>Desulfatibacillum</taxon>
    </lineage>
</organism>
<accession>B8FMB8</accession>
<evidence type="ECO:0000313" key="2">
    <source>
        <dbReference type="Proteomes" id="UP000000739"/>
    </source>
</evidence>
<dbReference type="Proteomes" id="UP000000739">
    <property type="component" value="Chromosome"/>
</dbReference>
<protein>
    <submittedName>
        <fullName evidence="1">Uncharacterized protein</fullName>
    </submittedName>
</protein>
<dbReference type="HOGENOM" id="CLU_145294_0_0_7"/>
<sequence length="151" mass="17126">MDEKLIKTHDLPNGLTLNIYDGSKKIADKGEFQSEHASTAQRKLEGDIWLVSMTLRMEVPVLDSYFVQDGSSAMTREKVVQVLGETVLFEKTMARNLVHSSEKDEIFEQVAKEAEKSMIPYLSHPEFGKKFVYKVYADETSPAAMHRKGLL</sequence>